<name>A0A9W4UTW3_9PLEO</name>
<dbReference type="EMBL" id="CAOQHR010000012">
    <property type="protein sequence ID" value="CAI6341754.1"/>
    <property type="molecule type" value="Genomic_DNA"/>
</dbReference>
<dbReference type="PANTHER" id="PTHR13464:SF0">
    <property type="entry name" value="SAP30-BINDING PROTEIN"/>
    <property type="match status" value="1"/>
</dbReference>
<feature type="region of interest" description="Disordered" evidence="1">
    <location>
        <begin position="203"/>
        <end position="249"/>
    </location>
</feature>
<protein>
    <submittedName>
        <fullName evidence="2">Uncharacterized protein</fullName>
    </submittedName>
</protein>
<keyword evidence="3" id="KW-1185">Reference proteome</keyword>
<comment type="caution">
    <text evidence="2">The sequence shown here is derived from an EMBL/GenBank/DDBJ whole genome shotgun (WGS) entry which is preliminary data.</text>
</comment>
<accession>A0A9W4UTW3</accession>
<dbReference type="GO" id="GO:0006355">
    <property type="term" value="P:regulation of DNA-templated transcription"/>
    <property type="evidence" value="ECO:0007669"/>
    <property type="project" value="InterPro"/>
</dbReference>
<dbReference type="Pfam" id="PF07818">
    <property type="entry name" value="HCNGP"/>
    <property type="match status" value="1"/>
</dbReference>
<dbReference type="OrthoDB" id="1714508at2759"/>
<reference evidence="2" key="1">
    <citation type="submission" date="2023-01" db="EMBL/GenBank/DDBJ databases">
        <authorList>
            <person name="Van Ghelder C."/>
            <person name="Rancurel C."/>
        </authorList>
    </citation>
    <scope>NUCLEOTIDE SEQUENCE</scope>
    <source>
        <strain evidence="2">CNCM I-4278</strain>
    </source>
</reference>
<feature type="compositionally biased region" description="Polar residues" evidence="1">
    <location>
        <begin position="223"/>
        <end position="241"/>
    </location>
</feature>
<gene>
    <name evidence="2" type="ORF">PDIGIT_LOCUS14954</name>
</gene>
<organism evidence="2 3">
    <name type="scientific">Periconia digitata</name>
    <dbReference type="NCBI Taxonomy" id="1303443"/>
    <lineage>
        <taxon>Eukaryota</taxon>
        <taxon>Fungi</taxon>
        <taxon>Dikarya</taxon>
        <taxon>Ascomycota</taxon>
        <taxon>Pezizomycotina</taxon>
        <taxon>Dothideomycetes</taxon>
        <taxon>Pleosporomycetidae</taxon>
        <taxon>Pleosporales</taxon>
        <taxon>Massarineae</taxon>
        <taxon>Periconiaceae</taxon>
        <taxon>Periconia</taxon>
    </lineage>
</organism>
<feature type="region of interest" description="Disordered" evidence="1">
    <location>
        <begin position="1"/>
        <end position="129"/>
    </location>
</feature>
<feature type="compositionally biased region" description="Pro residues" evidence="1">
    <location>
        <begin position="114"/>
        <end position="123"/>
    </location>
</feature>
<feature type="compositionally biased region" description="Polar residues" evidence="1">
    <location>
        <begin position="94"/>
        <end position="106"/>
    </location>
</feature>
<dbReference type="AlphaFoldDB" id="A0A9W4UTW3"/>
<dbReference type="GO" id="GO:0005634">
    <property type="term" value="C:nucleus"/>
    <property type="evidence" value="ECO:0007669"/>
    <property type="project" value="TreeGrafter"/>
</dbReference>
<sequence length="249" mass="26864">MLGINYESSDEEEPVLPKQFEVGHVNAPHEDAIATNIKLPKSTPATNAPVTTNPSAPETNTSLPDSIDGPSQGPSIPQDQDQDDTVEDAPPGSPYTSSRLTIQNLTLPVIPNWNIPPSPPGSPPQKATKKFTQFLELKKKGQHFNSRLETSSVLRDPNHLQKLNSFAGIEESDQYNSVLPDEVGVPAIWPVWAYGDELNATQKKMRGNAPRGPPAFAPAKSGSADTKSTLSVRAAQEGTQNSRKRKGVD</sequence>
<feature type="compositionally biased region" description="Low complexity" evidence="1">
    <location>
        <begin position="42"/>
        <end position="57"/>
    </location>
</feature>
<proteinExistence type="predicted"/>
<evidence type="ECO:0000313" key="3">
    <source>
        <dbReference type="Proteomes" id="UP001152607"/>
    </source>
</evidence>
<evidence type="ECO:0000313" key="2">
    <source>
        <dbReference type="EMBL" id="CAI6341754.1"/>
    </source>
</evidence>
<evidence type="ECO:0000256" key="1">
    <source>
        <dbReference type="SAM" id="MobiDB-lite"/>
    </source>
</evidence>
<dbReference type="Proteomes" id="UP001152607">
    <property type="component" value="Unassembled WGS sequence"/>
</dbReference>
<dbReference type="PANTHER" id="PTHR13464">
    <property type="entry name" value="TRANSCRIPTIONAL REGULATOR PROTEIN HCNGP"/>
    <property type="match status" value="1"/>
</dbReference>
<dbReference type="InterPro" id="IPR012479">
    <property type="entry name" value="SAP30BP"/>
</dbReference>